<gene>
    <name evidence="3" type="ORF">CKF48_13045</name>
</gene>
<organism evidence="3 4">
    <name type="scientific">Cytobacillus kochii</name>
    <dbReference type="NCBI Taxonomy" id="859143"/>
    <lineage>
        <taxon>Bacteria</taxon>
        <taxon>Bacillati</taxon>
        <taxon>Bacillota</taxon>
        <taxon>Bacilli</taxon>
        <taxon>Bacillales</taxon>
        <taxon>Bacillaceae</taxon>
        <taxon>Cytobacillus</taxon>
    </lineage>
</organism>
<dbReference type="RefSeq" id="WP_095371736.1">
    <property type="nucleotide sequence ID" value="NZ_CP022983.1"/>
</dbReference>
<accession>A0A248TIY3</accession>
<feature type="signal peptide" evidence="1">
    <location>
        <begin position="1"/>
        <end position="21"/>
    </location>
</feature>
<dbReference type="Gene3D" id="3.40.50.1110">
    <property type="entry name" value="SGNH hydrolase"/>
    <property type="match status" value="1"/>
</dbReference>
<keyword evidence="1" id="KW-0732">Signal</keyword>
<dbReference type="PANTHER" id="PTHR30383">
    <property type="entry name" value="THIOESTERASE 1/PROTEASE 1/LYSOPHOSPHOLIPASE L1"/>
    <property type="match status" value="1"/>
</dbReference>
<feature type="domain" description="SGNH hydrolase-type esterase" evidence="2">
    <location>
        <begin position="52"/>
        <end position="235"/>
    </location>
</feature>
<dbReference type="CDD" id="cd00229">
    <property type="entry name" value="SGNH_hydrolase"/>
    <property type="match status" value="1"/>
</dbReference>
<evidence type="ECO:0000259" key="2">
    <source>
        <dbReference type="Pfam" id="PF13472"/>
    </source>
</evidence>
<protein>
    <recommendedName>
        <fullName evidence="2">SGNH hydrolase-type esterase domain-containing protein</fullName>
    </recommendedName>
</protein>
<name>A0A248TIY3_9BACI</name>
<reference evidence="3 4" key="1">
    <citation type="submission" date="2017-08" db="EMBL/GenBank/DDBJ databases">
        <title>Complete Genome Sequence of Bacillus kochii Oregon-R-modENCODE STRAIN BDGP4, isolated from Drosophila melanogaster gut.</title>
        <authorList>
            <person name="Wan K.H."/>
            <person name="Yu C."/>
            <person name="Park S."/>
            <person name="Hammonds A.S."/>
            <person name="Booth B.W."/>
            <person name="Celniker S.E."/>
        </authorList>
    </citation>
    <scope>NUCLEOTIDE SEQUENCE [LARGE SCALE GENOMIC DNA]</scope>
    <source>
        <strain evidence="3 4">BDGP4</strain>
    </source>
</reference>
<dbReference type="KEGG" id="bko:CKF48_13045"/>
<dbReference type="EMBL" id="CP022983">
    <property type="protein sequence ID" value="ASV68166.1"/>
    <property type="molecule type" value="Genomic_DNA"/>
</dbReference>
<dbReference type="AlphaFoldDB" id="A0A248TIY3"/>
<dbReference type="InterPro" id="IPR013830">
    <property type="entry name" value="SGNH_hydro"/>
</dbReference>
<dbReference type="Pfam" id="PF13472">
    <property type="entry name" value="Lipase_GDSL_2"/>
    <property type="match status" value="1"/>
</dbReference>
<keyword evidence="4" id="KW-1185">Reference proteome</keyword>
<evidence type="ECO:0000256" key="1">
    <source>
        <dbReference type="SAM" id="SignalP"/>
    </source>
</evidence>
<proteinExistence type="predicted"/>
<dbReference type="SUPFAM" id="SSF52266">
    <property type="entry name" value="SGNH hydrolase"/>
    <property type="match status" value="1"/>
</dbReference>
<evidence type="ECO:0000313" key="3">
    <source>
        <dbReference type="EMBL" id="ASV68166.1"/>
    </source>
</evidence>
<feature type="chain" id="PRO_5039604527" description="SGNH hydrolase-type esterase domain-containing protein" evidence="1">
    <location>
        <begin position="22"/>
        <end position="252"/>
    </location>
</feature>
<dbReference type="Proteomes" id="UP000215137">
    <property type="component" value="Chromosome"/>
</dbReference>
<dbReference type="InterPro" id="IPR051532">
    <property type="entry name" value="Ester_Hydrolysis_Enzymes"/>
</dbReference>
<dbReference type="OrthoDB" id="2449793at2"/>
<dbReference type="InterPro" id="IPR036514">
    <property type="entry name" value="SGNH_hydro_sf"/>
</dbReference>
<evidence type="ECO:0000313" key="4">
    <source>
        <dbReference type="Proteomes" id="UP000215137"/>
    </source>
</evidence>
<sequence length="252" mass="28934">MKKTMILVVTSILLFSGSAVSAKTIHSFSDQTTIYDYIVSESYSKNGAKVAVIGSSVARGKGASHPMFSWFRLLEKEVRERHLPHKKKLSFHNFAKSGYTLNMLLKDGTVDKLVKSEPDLVMIETGVVNSYQYHQSIKETEQAIKKTVDKIKKASPDTKILFLSPNPTTVLYNGKIDNKRNHSYQDYLKATEQYIKENEWPYIDIYRPMAKRMADGSFELKDTLADGVHPNNIGYYIWFQVMNEYFNKPIPW</sequence>